<proteinExistence type="inferred from homology"/>
<dbReference type="AlphaFoldDB" id="A0A915KDP4"/>
<dbReference type="FunFam" id="2.60.40.10:FF:000425">
    <property type="entry name" value="Myosin light chain kinase"/>
    <property type="match status" value="1"/>
</dbReference>
<accession>A0A915KDP4</accession>
<dbReference type="PANTHER" id="PTHR47633:SF4">
    <property type="entry name" value="MYOPALLADIN ISOFORM X1"/>
    <property type="match status" value="1"/>
</dbReference>
<feature type="region of interest" description="Disordered" evidence="7">
    <location>
        <begin position="295"/>
        <end position="328"/>
    </location>
</feature>
<dbReference type="WBParaSite" id="nRc.2.0.1.t36054-RA">
    <property type="protein sequence ID" value="nRc.2.0.1.t36054-RA"/>
    <property type="gene ID" value="nRc.2.0.1.g36054"/>
</dbReference>
<dbReference type="InterPro" id="IPR003599">
    <property type="entry name" value="Ig_sub"/>
</dbReference>
<dbReference type="InterPro" id="IPR013783">
    <property type="entry name" value="Ig-like_fold"/>
</dbReference>
<feature type="domain" description="Ig-like" evidence="8">
    <location>
        <begin position="355"/>
        <end position="439"/>
    </location>
</feature>
<dbReference type="SUPFAM" id="SSF48726">
    <property type="entry name" value="Immunoglobulin"/>
    <property type="match status" value="7"/>
</dbReference>
<dbReference type="Proteomes" id="UP000887565">
    <property type="component" value="Unplaced"/>
</dbReference>
<evidence type="ECO:0000259" key="8">
    <source>
        <dbReference type="PROSITE" id="PS50835"/>
    </source>
</evidence>
<feature type="compositionally biased region" description="Basic and acidic residues" evidence="7">
    <location>
        <begin position="295"/>
        <end position="308"/>
    </location>
</feature>
<dbReference type="InterPro" id="IPR007110">
    <property type="entry name" value="Ig-like_dom"/>
</dbReference>
<dbReference type="GO" id="GO:0045989">
    <property type="term" value="P:positive regulation of striated muscle contraction"/>
    <property type="evidence" value="ECO:0007669"/>
    <property type="project" value="UniProtKB-ARBA"/>
</dbReference>
<dbReference type="FunFam" id="2.60.40.10:FF:000032">
    <property type="entry name" value="palladin isoform X1"/>
    <property type="match status" value="2"/>
</dbReference>
<dbReference type="GO" id="GO:0031672">
    <property type="term" value="C:A band"/>
    <property type="evidence" value="ECO:0007669"/>
    <property type="project" value="UniProtKB-SubCell"/>
</dbReference>
<evidence type="ECO:0000256" key="3">
    <source>
        <dbReference type="ARBA" id="ARBA00022490"/>
    </source>
</evidence>
<evidence type="ECO:0000313" key="10">
    <source>
        <dbReference type="WBParaSite" id="nRc.2.0.1.t36054-RA"/>
    </source>
</evidence>
<keyword evidence="9" id="KW-1185">Reference proteome</keyword>
<dbReference type="InterPro" id="IPR003598">
    <property type="entry name" value="Ig_sub2"/>
</dbReference>
<evidence type="ECO:0000256" key="4">
    <source>
        <dbReference type="ARBA" id="ARBA00022737"/>
    </source>
</evidence>
<dbReference type="GO" id="GO:0060298">
    <property type="term" value="P:positive regulation of sarcomere organization"/>
    <property type="evidence" value="ECO:0007669"/>
    <property type="project" value="UniProtKB-ARBA"/>
</dbReference>
<feature type="domain" description="Ig-like" evidence="8">
    <location>
        <begin position="676"/>
        <end position="771"/>
    </location>
</feature>
<feature type="domain" description="Ig-like" evidence="8">
    <location>
        <begin position="181"/>
        <end position="270"/>
    </location>
</feature>
<dbReference type="SMART" id="SM00409">
    <property type="entry name" value="IG"/>
    <property type="match status" value="6"/>
</dbReference>
<feature type="domain" description="Ig-like" evidence="8">
    <location>
        <begin position="19"/>
        <end position="164"/>
    </location>
</feature>
<protein>
    <submittedName>
        <fullName evidence="10">Ig-like domain-containing protein</fullName>
    </submittedName>
</protein>
<feature type="domain" description="Ig-like" evidence="8">
    <location>
        <begin position="463"/>
        <end position="555"/>
    </location>
</feature>
<feature type="domain" description="Ig-like" evidence="8">
    <location>
        <begin position="570"/>
        <end position="659"/>
    </location>
</feature>
<keyword evidence="5" id="KW-1015">Disulfide bond</keyword>
<evidence type="ECO:0000256" key="7">
    <source>
        <dbReference type="SAM" id="MobiDB-lite"/>
    </source>
</evidence>
<keyword evidence="6" id="KW-0393">Immunoglobulin domain</keyword>
<dbReference type="Gene3D" id="2.60.40.10">
    <property type="entry name" value="Immunoglobulins"/>
    <property type="match status" value="7"/>
</dbReference>
<dbReference type="FunFam" id="2.60.40.10:FF:000107">
    <property type="entry name" value="Myosin, light chain kinase a"/>
    <property type="match status" value="1"/>
</dbReference>
<organism evidence="9 10">
    <name type="scientific">Romanomermis culicivorax</name>
    <name type="common">Nematode worm</name>
    <dbReference type="NCBI Taxonomy" id="13658"/>
    <lineage>
        <taxon>Eukaryota</taxon>
        <taxon>Metazoa</taxon>
        <taxon>Ecdysozoa</taxon>
        <taxon>Nematoda</taxon>
        <taxon>Enoplea</taxon>
        <taxon>Dorylaimia</taxon>
        <taxon>Mermithida</taxon>
        <taxon>Mermithoidea</taxon>
        <taxon>Mermithidae</taxon>
        <taxon>Romanomermis</taxon>
    </lineage>
</organism>
<evidence type="ECO:0000256" key="1">
    <source>
        <dbReference type="ARBA" id="ARBA00004161"/>
    </source>
</evidence>
<name>A0A915KDP4_ROMCU</name>
<evidence type="ECO:0000256" key="2">
    <source>
        <dbReference type="ARBA" id="ARBA00006692"/>
    </source>
</evidence>
<feature type="compositionally biased region" description="Basic and acidic residues" evidence="7">
    <location>
        <begin position="317"/>
        <end position="328"/>
    </location>
</feature>
<dbReference type="SMART" id="SM00408">
    <property type="entry name" value="IGc2"/>
    <property type="match status" value="6"/>
</dbReference>
<keyword evidence="3" id="KW-0963">Cytoplasm</keyword>
<dbReference type="InterPro" id="IPR036179">
    <property type="entry name" value="Ig-like_dom_sf"/>
</dbReference>
<dbReference type="GO" id="GO:0004672">
    <property type="term" value="F:protein kinase activity"/>
    <property type="evidence" value="ECO:0007669"/>
    <property type="project" value="TreeGrafter"/>
</dbReference>
<evidence type="ECO:0000256" key="5">
    <source>
        <dbReference type="ARBA" id="ARBA00023157"/>
    </source>
</evidence>
<comment type="subcellular location">
    <subcellularLocation>
        <location evidence="1">Cytoplasm</location>
        <location evidence="1">Myofibril</location>
        <location evidence="1">Sarcomere</location>
        <location evidence="1">A band</location>
    </subcellularLocation>
</comment>
<keyword evidence="4" id="KW-0677">Repeat</keyword>
<dbReference type="GO" id="GO:0040017">
    <property type="term" value="P:positive regulation of locomotion"/>
    <property type="evidence" value="ECO:0007669"/>
    <property type="project" value="UniProtKB-ARBA"/>
</dbReference>
<dbReference type="InterPro" id="IPR013098">
    <property type="entry name" value="Ig_I-set"/>
</dbReference>
<comment type="similarity">
    <text evidence="2">Belongs to the protein kinase superfamily. CAMK Ser/Thr protein kinase family.</text>
</comment>
<evidence type="ECO:0000256" key="6">
    <source>
        <dbReference type="ARBA" id="ARBA00023319"/>
    </source>
</evidence>
<reference evidence="10" key="1">
    <citation type="submission" date="2022-11" db="UniProtKB">
        <authorList>
            <consortium name="WormBaseParasite"/>
        </authorList>
    </citation>
    <scope>IDENTIFICATION</scope>
</reference>
<dbReference type="PANTHER" id="PTHR47633">
    <property type="entry name" value="IMMUNOGLOBULIN"/>
    <property type="match status" value="1"/>
</dbReference>
<evidence type="ECO:0000313" key="9">
    <source>
        <dbReference type="Proteomes" id="UP000887565"/>
    </source>
</evidence>
<dbReference type="PROSITE" id="PS50835">
    <property type="entry name" value="IG_LIKE"/>
    <property type="match status" value="6"/>
</dbReference>
<dbReference type="Pfam" id="PF07679">
    <property type="entry name" value="I-set"/>
    <property type="match status" value="7"/>
</dbReference>
<sequence>MQETAENSVTEELVADFAPEFTKNLASCTVIEGQPAFLECRVKGEPAPTVEWYKGDKKLHPDGTLSIQSTPDGVHRLIITKTSVEDSCIYKVKISNVKGTMTQEAKITVEGEEQIDQDFRHKIESTDDGRQKLTVENALTEDMGHYICKATNVTGFAQSAAELLVKTAVEKALEGLSEIAPEFIQPLENTKVGEGQLAVLQCVVDGRPPPEVLFYKGDQKLTSDEKHKVQKVEEGVYKLVIFKADGSDIGEYKAVALNVAGKKECKARLDVKCKEKKNINQKCEIIKREEGHIKKEGRREKNKKEHEMKKMKRKNRKGEIRKENENENRNVDMEKRKTRMMAEQKEIPAPDEEAPEFVKHLTTCTVNIGDVAVLECKIKGEPTPEIHWFKNGKEVKIDVYHRPDVLPDGRAKLTIDHATELDVGSYTVEVTNKAGKAVSEGKLIVKIPEEHVAPTSPEAGPLPEFSTDLSTYKIQEGQPVTLECKVAQTQPQPDVSWYKGEEKLETSQEHKIISAPDGRQALTITQSETSDSGAYSVEIKVGQVRSTTDGYLEVSSTKELKREGQTQAAPEFVEILRTAQCSSHGEAVFQCKISGLPKPEVKWSKDGEQLFPSDTVIMESSEDGTHKLILKDVVASALGEYRCDAANTAGAAWSEAPLVLKSARQSRASLAGEIAPDFLEPLRAVVAEEGQEVGMVCKVIGVPAPEVKWFKNGEPLREAMAGVERNHWELTVEEGGVHKLLLHNVSSTDVAEYRCQATNDVGIVWSDATLTLKEKRQKSLFFAQKAVISEKGSSFLRERWSCWPSDILGLG</sequence>
<dbReference type="FunFam" id="2.60.40.10:FF:000345">
    <property type="entry name" value="Muscle M-line assembly protein unc-89"/>
    <property type="match status" value="2"/>
</dbReference>